<dbReference type="OrthoDB" id="7060041at2"/>
<protein>
    <recommendedName>
        <fullName evidence="3">Thioesterase domain-containing protein</fullName>
    </recommendedName>
</protein>
<feature type="domain" description="Thioesterase" evidence="3">
    <location>
        <begin position="49"/>
        <end position="122"/>
    </location>
</feature>
<dbReference type="EMBL" id="CP021111">
    <property type="protein sequence ID" value="ARP94958.1"/>
    <property type="molecule type" value="Genomic_DNA"/>
</dbReference>
<evidence type="ECO:0000256" key="1">
    <source>
        <dbReference type="ARBA" id="ARBA00008324"/>
    </source>
</evidence>
<reference evidence="4 5" key="1">
    <citation type="submission" date="2017-05" db="EMBL/GenBank/DDBJ databases">
        <title>Complete and WGS of Bordetella genogroups.</title>
        <authorList>
            <person name="Spilker T."/>
            <person name="LiPuma J."/>
        </authorList>
    </citation>
    <scope>NUCLEOTIDE SEQUENCE [LARGE SCALE GENOMIC DNA]</scope>
    <source>
        <strain evidence="4 5">AU7206</strain>
    </source>
</reference>
<dbReference type="SUPFAM" id="SSF54637">
    <property type="entry name" value="Thioesterase/thiol ester dehydrase-isomerase"/>
    <property type="match status" value="1"/>
</dbReference>
<dbReference type="PANTHER" id="PTHR21660:SF1">
    <property type="entry name" value="ACYL-COENZYME A THIOESTERASE 13"/>
    <property type="match status" value="1"/>
</dbReference>
<evidence type="ECO:0000259" key="3">
    <source>
        <dbReference type="Pfam" id="PF03061"/>
    </source>
</evidence>
<dbReference type="AlphaFoldDB" id="A0A1W6ZC40"/>
<dbReference type="Pfam" id="PF03061">
    <property type="entry name" value="4HBT"/>
    <property type="match status" value="1"/>
</dbReference>
<dbReference type="CDD" id="cd03443">
    <property type="entry name" value="PaaI_thioesterase"/>
    <property type="match status" value="1"/>
</dbReference>
<evidence type="ECO:0000256" key="2">
    <source>
        <dbReference type="ARBA" id="ARBA00022801"/>
    </source>
</evidence>
<dbReference type="KEGG" id="bgm:CAL15_11550"/>
<evidence type="ECO:0000313" key="4">
    <source>
        <dbReference type="EMBL" id="ARP94958.1"/>
    </source>
</evidence>
<keyword evidence="5" id="KW-1185">Reference proteome</keyword>
<dbReference type="InterPro" id="IPR029069">
    <property type="entry name" value="HotDog_dom_sf"/>
</dbReference>
<dbReference type="RefSeq" id="WP_086078724.1">
    <property type="nucleotide sequence ID" value="NZ_CP021111.1"/>
</dbReference>
<evidence type="ECO:0000313" key="5">
    <source>
        <dbReference type="Proteomes" id="UP000194161"/>
    </source>
</evidence>
<dbReference type="STRING" id="463040.CAL15_11550"/>
<comment type="similarity">
    <text evidence="1">Belongs to the thioesterase PaaI family.</text>
</comment>
<organism evidence="4 5">
    <name type="scientific">Bordetella genomosp. 13</name>
    <dbReference type="NCBI Taxonomy" id="463040"/>
    <lineage>
        <taxon>Bacteria</taxon>
        <taxon>Pseudomonadati</taxon>
        <taxon>Pseudomonadota</taxon>
        <taxon>Betaproteobacteria</taxon>
        <taxon>Burkholderiales</taxon>
        <taxon>Alcaligenaceae</taxon>
        <taxon>Bordetella</taxon>
    </lineage>
</organism>
<keyword evidence="2" id="KW-0378">Hydrolase</keyword>
<name>A0A1W6ZC40_9BORD</name>
<sequence>MPDIPESNDWKRHDLGGFAGLVGPLYTRRTESGRAYAMRAESRHLNPAGIVHGGMIATLLDHALSALSWEAAGRVPCVSVQLDTQFYAPVQEGSLMVVQGRVKHRTGSMMFTSGEMTVDDQACASAQAVVKILMPAKPA</sequence>
<dbReference type="GO" id="GO:0047617">
    <property type="term" value="F:fatty acyl-CoA hydrolase activity"/>
    <property type="evidence" value="ECO:0007669"/>
    <property type="project" value="InterPro"/>
</dbReference>
<dbReference type="Proteomes" id="UP000194161">
    <property type="component" value="Chromosome"/>
</dbReference>
<dbReference type="Gene3D" id="3.10.129.10">
    <property type="entry name" value="Hotdog Thioesterase"/>
    <property type="match status" value="1"/>
</dbReference>
<dbReference type="InterPro" id="IPR006683">
    <property type="entry name" value="Thioestr_dom"/>
</dbReference>
<dbReference type="PANTHER" id="PTHR21660">
    <property type="entry name" value="THIOESTERASE SUPERFAMILY MEMBER-RELATED"/>
    <property type="match status" value="1"/>
</dbReference>
<proteinExistence type="inferred from homology"/>
<gene>
    <name evidence="4" type="ORF">CAL15_11550</name>
</gene>
<accession>A0A1W6ZC40</accession>
<dbReference type="InterPro" id="IPR039298">
    <property type="entry name" value="ACOT13"/>
</dbReference>